<comment type="caution">
    <text evidence="1">The sequence shown here is derived from an EMBL/GenBank/DDBJ whole genome shotgun (WGS) entry which is preliminary data.</text>
</comment>
<reference evidence="1" key="1">
    <citation type="submission" date="2021-01" db="EMBL/GenBank/DDBJ databases">
        <title>Phytophthora aleatoria, a newly-described species from Pinus radiata is distinct from Phytophthora cactorum isolates based on comparative genomics.</title>
        <authorList>
            <person name="Mcdougal R."/>
            <person name="Panda P."/>
            <person name="Williams N."/>
            <person name="Studholme D.J."/>
        </authorList>
    </citation>
    <scope>NUCLEOTIDE SEQUENCE</scope>
    <source>
        <strain evidence="1">NZFS 3830</strain>
    </source>
</reference>
<proteinExistence type="predicted"/>
<name>A0A8T1TLE5_9STRA</name>
<dbReference type="Proteomes" id="UP000688947">
    <property type="component" value="Unassembled WGS sequence"/>
</dbReference>
<evidence type="ECO:0000313" key="1">
    <source>
        <dbReference type="EMBL" id="KAG6941425.1"/>
    </source>
</evidence>
<organism evidence="1 2">
    <name type="scientific">Phytophthora cactorum</name>
    <dbReference type="NCBI Taxonomy" id="29920"/>
    <lineage>
        <taxon>Eukaryota</taxon>
        <taxon>Sar</taxon>
        <taxon>Stramenopiles</taxon>
        <taxon>Oomycota</taxon>
        <taxon>Peronosporomycetes</taxon>
        <taxon>Peronosporales</taxon>
        <taxon>Peronosporaceae</taxon>
        <taxon>Phytophthora</taxon>
    </lineage>
</organism>
<sequence>MDGARHVVRKEDIAHAEHHWLSFPDAGSARSALHSPSSGRLSSYSCIELLVEAKADTTSVYNYIRENSKHRVTMDVARNLIERLKN</sequence>
<dbReference type="AlphaFoldDB" id="A0A8T1TLE5"/>
<evidence type="ECO:0000313" key="2">
    <source>
        <dbReference type="Proteomes" id="UP000688947"/>
    </source>
</evidence>
<protein>
    <submittedName>
        <fullName evidence="1">Uncharacterized protein</fullName>
    </submittedName>
</protein>
<accession>A0A8T1TLE5</accession>
<dbReference type="EMBL" id="JAENGZ010003562">
    <property type="protein sequence ID" value="KAG6941425.1"/>
    <property type="molecule type" value="Genomic_DNA"/>
</dbReference>
<gene>
    <name evidence="1" type="ORF">JG687_00019660</name>
</gene>